<dbReference type="EMBL" id="GBHO01029749">
    <property type="protein sequence ID" value="JAG13855.1"/>
    <property type="molecule type" value="Transcribed_RNA"/>
</dbReference>
<evidence type="ECO:0000256" key="3">
    <source>
        <dbReference type="PIRNR" id="PIRNR001365"/>
    </source>
</evidence>
<dbReference type="EMBL" id="GBRD01016049">
    <property type="protein sequence ID" value="JAG49777.1"/>
    <property type="molecule type" value="Transcribed_RNA"/>
</dbReference>
<dbReference type="PANTHER" id="PTHR12128:SF66">
    <property type="entry name" value="4-HYDROXY-2-OXOGLUTARATE ALDOLASE, MITOCHONDRIAL"/>
    <property type="match status" value="1"/>
</dbReference>
<dbReference type="CDD" id="cd00408">
    <property type="entry name" value="DHDPS-like"/>
    <property type="match status" value="1"/>
</dbReference>
<organism evidence="6">
    <name type="scientific">Lygus hesperus</name>
    <name type="common">Western plant bug</name>
    <dbReference type="NCBI Taxonomy" id="30085"/>
    <lineage>
        <taxon>Eukaryota</taxon>
        <taxon>Metazoa</taxon>
        <taxon>Ecdysozoa</taxon>
        <taxon>Arthropoda</taxon>
        <taxon>Hexapoda</taxon>
        <taxon>Insecta</taxon>
        <taxon>Pterygota</taxon>
        <taxon>Neoptera</taxon>
        <taxon>Paraneoptera</taxon>
        <taxon>Hemiptera</taxon>
        <taxon>Heteroptera</taxon>
        <taxon>Panheteroptera</taxon>
        <taxon>Cimicomorpha</taxon>
        <taxon>Miridae</taxon>
        <taxon>Mirini</taxon>
        <taxon>Lygus</taxon>
    </lineage>
</organism>
<dbReference type="EMBL" id="GBHO01029752">
    <property type="protein sequence ID" value="JAG13852.1"/>
    <property type="molecule type" value="Transcribed_RNA"/>
</dbReference>
<dbReference type="PIRSF" id="PIRSF001365">
    <property type="entry name" value="DHDPS"/>
    <property type="match status" value="1"/>
</dbReference>
<dbReference type="PANTHER" id="PTHR12128">
    <property type="entry name" value="DIHYDRODIPICOLINATE SYNTHASE"/>
    <property type="match status" value="1"/>
</dbReference>
<accession>A0A0A9WZE8</accession>
<reference evidence="8" key="3">
    <citation type="submission" date="2014-09" db="EMBL/GenBank/DDBJ databases">
        <authorList>
            <person name="Magalhaes I.L.F."/>
            <person name="Oliveira U."/>
            <person name="Santos F.R."/>
            <person name="Vidigal T.H.D.A."/>
            <person name="Brescovit A.D."/>
            <person name="Santos A.J."/>
        </authorList>
    </citation>
    <scope>NUCLEOTIDE SEQUENCE</scope>
</reference>
<evidence type="ECO:0000256" key="4">
    <source>
        <dbReference type="PIRSR" id="PIRSR001365-1"/>
    </source>
</evidence>
<sequence>MAVQAVAQRFGSTSTRSSALNLKGIIVALTTPFDSDQRIDFDKMKHNLDIYEKIPLTGYLTTATNGEAPFLTPDERVQVVKFVREHTDKSKMVIGCSTAESTRLCAEMTTAMSNVGADGVLVMPPFYFKGKMTEEAILTHYRTVAETSGLPIVVYNNSKVTGMDISTSTLAKLAQHPLIRGVKDSDVRKCAATAQETKSLNFDVLCSSAGYLLPALVNGCSGSMNGLAGILGQECCDLYSAYQEGKFEKAREIQARLIKPDILVLGELGPPGLKSAMDMMGYFGGHCRRPILPISEEDKLRITEVLREAGYL</sequence>
<evidence type="ECO:0000256" key="1">
    <source>
        <dbReference type="ARBA" id="ARBA00011881"/>
    </source>
</evidence>
<dbReference type="SMART" id="SM01130">
    <property type="entry name" value="DHDPS"/>
    <property type="match status" value="1"/>
</dbReference>
<comment type="similarity">
    <text evidence="3">Belongs to the DapA family.</text>
</comment>
<reference evidence="6" key="2">
    <citation type="submission" date="2014-07" db="EMBL/GenBank/DDBJ databases">
        <authorList>
            <person name="Hull J."/>
        </authorList>
    </citation>
    <scope>NUCLEOTIDE SEQUENCE</scope>
</reference>
<dbReference type="AlphaFoldDB" id="A0A0A9WZE8"/>
<comment type="subunit">
    <text evidence="1">Homotetramer.</text>
</comment>
<evidence type="ECO:0000313" key="7">
    <source>
        <dbReference type="EMBL" id="JAG13855.1"/>
    </source>
</evidence>
<feature type="active site" description="Proton donor/acceptor" evidence="4">
    <location>
        <position position="155"/>
    </location>
</feature>
<evidence type="ECO:0000313" key="6">
    <source>
        <dbReference type="EMBL" id="JAG13852.1"/>
    </source>
</evidence>
<dbReference type="SUPFAM" id="SSF51569">
    <property type="entry name" value="Aldolase"/>
    <property type="match status" value="1"/>
</dbReference>
<feature type="binding site" evidence="5">
    <location>
        <position position="224"/>
    </location>
    <ligand>
        <name>pyruvate</name>
        <dbReference type="ChEBI" id="CHEBI:15361"/>
    </ligand>
</feature>
<dbReference type="Gene3D" id="3.20.20.70">
    <property type="entry name" value="Aldolase class I"/>
    <property type="match status" value="1"/>
</dbReference>
<dbReference type="InterPro" id="IPR002220">
    <property type="entry name" value="DapA-like"/>
</dbReference>
<name>A0A0A9WZE8_LYGHE</name>
<dbReference type="GO" id="GO:0008840">
    <property type="term" value="F:4-hydroxy-tetrahydrodipicolinate synthase activity"/>
    <property type="evidence" value="ECO:0007669"/>
    <property type="project" value="TreeGrafter"/>
</dbReference>
<evidence type="ECO:0000256" key="5">
    <source>
        <dbReference type="PIRSR" id="PIRSR001365-2"/>
    </source>
</evidence>
<reference evidence="6" key="1">
    <citation type="journal article" date="2014" name="PLoS ONE">
        <title>Transcriptome-Based Identification of ABC Transporters in the Western Tarnished Plant Bug Lygus hesperus.</title>
        <authorList>
            <person name="Hull J.J."/>
            <person name="Chaney K."/>
            <person name="Geib S.M."/>
            <person name="Fabrick J.A."/>
            <person name="Brent C.S."/>
            <person name="Walsh D."/>
            <person name="Lavine L.C."/>
        </authorList>
    </citation>
    <scope>NUCLEOTIDE SEQUENCE</scope>
</reference>
<keyword evidence="2 3" id="KW-0456">Lyase</keyword>
<dbReference type="EMBL" id="GBRD01016048">
    <property type="protein sequence ID" value="JAG49778.1"/>
    <property type="molecule type" value="Transcribed_RNA"/>
</dbReference>
<dbReference type="Pfam" id="PF00701">
    <property type="entry name" value="DHDPS"/>
    <property type="match status" value="1"/>
</dbReference>
<evidence type="ECO:0000256" key="2">
    <source>
        <dbReference type="ARBA" id="ARBA00023239"/>
    </source>
</evidence>
<evidence type="ECO:0000313" key="8">
    <source>
        <dbReference type="EMBL" id="JAG49777.1"/>
    </source>
</evidence>
<protein>
    <submittedName>
        <fullName evidence="6">Putative 4-hydroxy-2-oxoglutarate aldolase, mitochondrial</fullName>
    </submittedName>
</protein>
<proteinExistence type="inferred from homology"/>
<dbReference type="InterPro" id="IPR013785">
    <property type="entry name" value="Aldolase_TIM"/>
</dbReference>
<feature type="active site" description="Schiff-base intermediate with substrate" evidence="4">
    <location>
        <position position="183"/>
    </location>
</feature>
<gene>
    <name evidence="6" type="primary">hoga1_0</name>
    <name evidence="7" type="synonym">hoga1_1</name>
    <name evidence="7" type="ORF">CM83_38308</name>
    <name evidence="6" type="ORF">CM83_38311</name>
</gene>
<dbReference type="PRINTS" id="PR00146">
    <property type="entry name" value="DHPICSNTHASE"/>
</dbReference>